<gene>
    <name evidence="9" type="ORF">C8N35_10812</name>
</gene>
<keyword evidence="5 8" id="KW-0812">Transmembrane</keyword>
<dbReference type="InterPro" id="IPR001851">
    <property type="entry name" value="ABC_transp_permease"/>
</dbReference>
<dbReference type="OrthoDB" id="8456542at2"/>
<accession>A0A2T5V5D9</accession>
<dbReference type="PANTHER" id="PTHR32196:SF21">
    <property type="entry name" value="ABC TRANSPORTER PERMEASE PROTEIN YPHD-RELATED"/>
    <property type="match status" value="1"/>
</dbReference>
<dbReference type="Pfam" id="PF02653">
    <property type="entry name" value="BPD_transp_2"/>
    <property type="match status" value="1"/>
</dbReference>
<keyword evidence="7 8" id="KW-0472">Membrane</keyword>
<keyword evidence="10" id="KW-1185">Reference proteome</keyword>
<feature type="transmembrane region" description="Helical" evidence="8">
    <location>
        <begin position="119"/>
        <end position="139"/>
    </location>
</feature>
<keyword evidence="2" id="KW-0813">Transport</keyword>
<evidence type="ECO:0000256" key="2">
    <source>
        <dbReference type="ARBA" id="ARBA00022448"/>
    </source>
</evidence>
<dbReference type="AlphaFoldDB" id="A0A2T5V5D9"/>
<comment type="caution">
    <text evidence="9">The sequence shown here is derived from an EMBL/GenBank/DDBJ whole genome shotgun (WGS) entry which is preliminary data.</text>
</comment>
<feature type="transmembrane region" description="Helical" evidence="8">
    <location>
        <begin position="36"/>
        <end position="58"/>
    </location>
</feature>
<evidence type="ECO:0000256" key="6">
    <source>
        <dbReference type="ARBA" id="ARBA00022989"/>
    </source>
</evidence>
<dbReference type="EMBL" id="QAYG01000008">
    <property type="protein sequence ID" value="PTW58977.1"/>
    <property type="molecule type" value="Genomic_DNA"/>
</dbReference>
<proteinExistence type="predicted"/>
<comment type="subcellular location">
    <subcellularLocation>
        <location evidence="1">Cell membrane</location>
        <topology evidence="1">Multi-pass membrane protein</topology>
    </subcellularLocation>
</comment>
<evidence type="ECO:0000256" key="7">
    <source>
        <dbReference type="ARBA" id="ARBA00023136"/>
    </source>
</evidence>
<dbReference type="RefSeq" id="WP_107991053.1">
    <property type="nucleotide sequence ID" value="NZ_QAYG01000008.1"/>
</dbReference>
<dbReference type="Proteomes" id="UP000244081">
    <property type="component" value="Unassembled WGS sequence"/>
</dbReference>
<reference evidence="9 10" key="1">
    <citation type="submission" date="2018-04" db="EMBL/GenBank/DDBJ databases">
        <title>Genomic Encyclopedia of Archaeal and Bacterial Type Strains, Phase II (KMG-II): from individual species to whole genera.</title>
        <authorList>
            <person name="Goeker M."/>
        </authorList>
    </citation>
    <scope>NUCLEOTIDE SEQUENCE [LARGE SCALE GENOMIC DNA]</scope>
    <source>
        <strain evidence="9 10">DSM 23382</strain>
    </source>
</reference>
<feature type="transmembrane region" description="Helical" evidence="8">
    <location>
        <begin position="70"/>
        <end position="87"/>
    </location>
</feature>
<keyword evidence="4" id="KW-0997">Cell inner membrane</keyword>
<evidence type="ECO:0000256" key="8">
    <source>
        <dbReference type="SAM" id="Phobius"/>
    </source>
</evidence>
<evidence type="ECO:0000256" key="5">
    <source>
        <dbReference type="ARBA" id="ARBA00022692"/>
    </source>
</evidence>
<dbReference type="PANTHER" id="PTHR32196">
    <property type="entry name" value="ABC TRANSPORTER PERMEASE PROTEIN YPHD-RELATED-RELATED"/>
    <property type="match status" value="1"/>
</dbReference>
<name>A0A2T5V5D9_9HYPH</name>
<organism evidence="9 10">
    <name type="scientific">Breoghania corrubedonensis</name>
    <dbReference type="NCBI Taxonomy" id="665038"/>
    <lineage>
        <taxon>Bacteria</taxon>
        <taxon>Pseudomonadati</taxon>
        <taxon>Pseudomonadota</taxon>
        <taxon>Alphaproteobacteria</taxon>
        <taxon>Hyphomicrobiales</taxon>
        <taxon>Stappiaceae</taxon>
        <taxon>Breoghania</taxon>
    </lineage>
</organism>
<dbReference type="GO" id="GO:0005886">
    <property type="term" value="C:plasma membrane"/>
    <property type="evidence" value="ECO:0007669"/>
    <property type="project" value="UniProtKB-SubCell"/>
</dbReference>
<evidence type="ECO:0000256" key="4">
    <source>
        <dbReference type="ARBA" id="ARBA00022519"/>
    </source>
</evidence>
<feature type="transmembrane region" description="Helical" evidence="8">
    <location>
        <begin position="291"/>
        <end position="308"/>
    </location>
</feature>
<feature type="transmembrane region" description="Helical" evidence="8">
    <location>
        <begin position="264"/>
        <end position="285"/>
    </location>
</feature>
<feature type="transmembrane region" description="Helical" evidence="8">
    <location>
        <begin position="93"/>
        <end position="112"/>
    </location>
</feature>
<evidence type="ECO:0000313" key="9">
    <source>
        <dbReference type="EMBL" id="PTW58977.1"/>
    </source>
</evidence>
<dbReference type="CDD" id="cd06579">
    <property type="entry name" value="TM_PBP1_transp_AraH_like"/>
    <property type="match status" value="1"/>
</dbReference>
<feature type="transmembrane region" description="Helical" evidence="8">
    <location>
        <begin position="237"/>
        <end position="257"/>
    </location>
</feature>
<dbReference type="GO" id="GO:0022857">
    <property type="term" value="F:transmembrane transporter activity"/>
    <property type="evidence" value="ECO:0007669"/>
    <property type="project" value="InterPro"/>
</dbReference>
<feature type="transmembrane region" description="Helical" evidence="8">
    <location>
        <begin position="12"/>
        <end position="30"/>
    </location>
</feature>
<feature type="transmembrane region" description="Helical" evidence="8">
    <location>
        <begin position="209"/>
        <end position="231"/>
    </location>
</feature>
<evidence type="ECO:0000313" key="10">
    <source>
        <dbReference type="Proteomes" id="UP000244081"/>
    </source>
</evidence>
<feature type="transmembrane region" description="Helical" evidence="8">
    <location>
        <begin position="159"/>
        <end position="178"/>
    </location>
</feature>
<evidence type="ECO:0000256" key="3">
    <source>
        <dbReference type="ARBA" id="ARBA00022475"/>
    </source>
</evidence>
<protein>
    <submittedName>
        <fullName evidence="9">Monosaccharide ABC transporter membrane protein (CUT2 family)</fullName>
    </submittedName>
</protein>
<keyword evidence="6 8" id="KW-1133">Transmembrane helix</keyword>
<evidence type="ECO:0000256" key="1">
    <source>
        <dbReference type="ARBA" id="ARBA00004651"/>
    </source>
</evidence>
<sequence length="314" mass="32783">MSDKRFRLSHGTLQLLLSAGALLIMLGAIFHVQPNAMSYFGFTLLFKLSMPLVLAALAQMMLILLGDIDLSNGAFVGMVTCITAVWLDPSPGVAVIAYLAAIAAFVAMGWFTHARELPSIIVTLGASFIWLGIAITVLPSPGGTVPGWLTGFTGWRPPLLPMPIWVALIAAAVSQWFLMHTSFGTLLRATGGNARAVQKAGWSLSRLRIAIYAMAGGLMVASGVLLSGIITSGDPNVAPSYTLLTIGAVIVGGGAFVGGRVSPIGTVLGALTLSLAGSFLSFMHVPATWQIGAQGAILFLVLAGRVIVDRRKLA</sequence>
<keyword evidence="3" id="KW-1003">Cell membrane</keyword>